<organism evidence="7 8">
    <name type="scientific">Hermetia illucens</name>
    <name type="common">Black soldier fly</name>
    <dbReference type="NCBI Taxonomy" id="343691"/>
    <lineage>
        <taxon>Eukaryota</taxon>
        <taxon>Metazoa</taxon>
        <taxon>Ecdysozoa</taxon>
        <taxon>Arthropoda</taxon>
        <taxon>Hexapoda</taxon>
        <taxon>Insecta</taxon>
        <taxon>Pterygota</taxon>
        <taxon>Neoptera</taxon>
        <taxon>Endopterygota</taxon>
        <taxon>Diptera</taxon>
        <taxon>Brachycera</taxon>
        <taxon>Stratiomyomorpha</taxon>
        <taxon>Stratiomyidae</taxon>
        <taxon>Hermetiinae</taxon>
        <taxon>Hermetia</taxon>
    </lineage>
</organism>
<name>A0A7R8YS66_HERIL</name>
<evidence type="ECO:0000256" key="5">
    <source>
        <dbReference type="SAM" id="MobiDB-lite"/>
    </source>
</evidence>
<keyword evidence="3 4" id="KW-0539">Nucleus</keyword>
<dbReference type="InterPro" id="IPR036910">
    <property type="entry name" value="HMG_box_dom_sf"/>
</dbReference>
<dbReference type="OMA" id="NNIPEAN"/>
<accession>A0A7R8YS66</accession>
<dbReference type="EMBL" id="LR899010">
    <property type="protein sequence ID" value="CAD7083251.1"/>
    <property type="molecule type" value="Genomic_DNA"/>
</dbReference>
<dbReference type="GO" id="GO:0006357">
    <property type="term" value="P:regulation of transcription by RNA polymerase II"/>
    <property type="evidence" value="ECO:0007669"/>
    <property type="project" value="TreeGrafter"/>
</dbReference>
<dbReference type="GO" id="GO:0005634">
    <property type="term" value="C:nucleus"/>
    <property type="evidence" value="ECO:0007669"/>
    <property type="project" value="UniProtKB-SubCell"/>
</dbReference>
<gene>
    <name evidence="7" type="ORF">HERILL_LOCUS6224</name>
</gene>
<feature type="domain" description="HMG box" evidence="6">
    <location>
        <begin position="174"/>
        <end position="242"/>
    </location>
</feature>
<dbReference type="PANTHER" id="PTHR45781">
    <property type="entry name" value="AGAP000281-PA"/>
    <property type="match status" value="1"/>
</dbReference>
<dbReference type="Pfam" id="PF00505">
    <property type="entry name" value="HMG_box"/>
    <property type="match status" value="1"/>
</dbReference>
<comment type="subcellular location">
    <subcellularLocation>
        <location evidence="1">Nucleus</location>
    </subcellularLocation>
</comment>
<dbReference type="PROSITE" id="PS50118">
    <property type="entry name" value="HMG_BOX_2"/>
    <property type="match status" value="1"/>
</dbReference>
<evidence type="ECO:0000313" key="8">
    <source>
        <dbReference type="Proteomes" id="UP000594454"/>
    </source>
</evidence>
<sequence>MSNQHTFHTPSFGDEEFHLPQIQNSALMGREQMNVNEIRSNSGVQAVCDMTTTNINSSAADMQSAIAANSVNSQWPTFNQANSMKSAADVVTLTGNEFLVLRSPTQQATPIIPSSDHLSATVSHATPATGLMDQTASSDESDDNGLGKSGNRSPGTGAAIIDLKSKMKNDPNAPRKPVSAYALFFGDTQAAIKSQNPNASFTEISKIVASMWDVLSAEHKEVYKKKAEDAKKEYRRLMTTYRANLLAKSDEELNQKTDKPAPQTAVPIVQQVQSISDNFPAVNSATANQQSTITTAVTSDLQESTVSQNSVQNVETSGDNHTNSVTSTQTCIRKGCDKVAVVSPDWEDEYCSNECVVTHCAEIFSRWVQDNSTAETYAAS</sequence>
<proteinExistence type="predicted"/>
<dbReference type="Gene3D" id="1.10.30.10">
    <property type="entry name" value="High mobility group box domain"/>
    <property type="match status" value="1"/>
</dbReference>
<dbReference type="GO" id="GO:0031490">
    <property type="term" value="F:chromatin DNA binding"/>
    <property type="evidence" value="ECO:0007669"/>
    <property type="project" value="TreeGrafter"/>
</dbReference>
<dbReference type="OrthoDB" id="10027956at2759"/>
<dbReference type="InParanoid" id="A0A7R8YS66"/>
<dbReference type="InterPro" id="IPR051365">
    <property type="entry name" value="TOX_HMG-box_domain"/>
</dbReference>
<evidence type="ECO:0000256" key="3">
    <source>
        <dbReference type="ARBA" id="ARBA00023242"/>
    </source>
</evidence>
<evidence type="ECO:0000256" key="2">
    <source>
        <dbReference type="ARBA" id="ARBA00023125"/>
    </source>
</evidence>
<dbReference type="PANTHER" id="PTHR45781:SF1">
    <property type="entry name" value="HMG BOX DOMAIN-CONTAINING PROTEIN"/>
    <property type="match status" value="1"/>
</dbReference>
<evidence type="ECO:0000259" key="6">
    <source>
        <dbReference type="PROSITE" id="PS50118"/>
    </source>
</evidence>
<feature type="DNA-binding region" description="HMG box" evidence="4">
    <location>
        <begin position="174"/>
        <end position="242"/>
    </location>
</feature>
<keyword evidence="8" id="KW-1185">Reference proteome</keyword>
<dbReference type="AlphaFoldDB" id="A0A7R8YS66"/>
<evidence type="ECO:0000313" key="7">
    <source>
        <dbReference type="EMBL" id="CAD7083251.1"/>
    </source>
</evidence>
<protein>
    <recommendedName>
        <fullName evidence="6">HMG box domain-containing protein</fullName>
    </recommendedName>
</protein>
<feature type="region of interest" description="Disordered" evidence="5">
    <location>
        <begin position="131"/>
        <end position="158"/>
    </location>
</feature>
<evidence type="ECO:0000256" key="4">
    <source>
        <dbReference type="PROSITE-ProRule" id="PRU00267"/>
    </source>
</evidence>
<evidence type="ECO:0000256" key="1">
    <source>
        <dbReference type="ARBA" id="ARBA00004123"/>
    </source>
</evidence>
<dbReference type="SUPFAM" id="SSF47095">
    <property type="entry name" value="HMG-box"/>
    <property type="match status" value="1"/>
</dbReference>
<keyword evidence="2 4" id="KW-0238">DNA-binding</keyword>
<reference evidence="7 8" key="1">
    <citation type="submission" date="2020-11" db="EMBL/GenBank/DDBJ databases">
        <authorList>
            <person name="Wallbank WR R."/>
            <person name="Pardo Diaz C."/>
            <person name="Kozak K."/>
            <person name="Martin S."/>
            <person name="Jiggins C."/>
            <person name="Moest M."/>
            <person name="Warren A I."/>
            <person name="Generalovic N T."/>
            <person name="Byers J.R.P. K."/>
            <person name="Montejo-Kovacevich G."/>
            <person name="Yen C E."/>
        </authorList>
    </citation>
    <scope>NUCLEOTIDE SEQUENCE [LARGE SCALE GENOMIC DNA]</scope>
</reference>
<dbReference type="Proteomes" id="UP000594454">
    <property type="component" value="Chromosome 2"/>
</dbReference>
<dbReference type="InterPro" id="IPR009071">
    <property type="entry name" value="HMG_box_dom"/>
</dbReference>
<dbReference type="FunFam" id="1.10.30.10:FF:000005">
    <property type="entry name" value="TOX high mobility group box family member 3"/>
    <property type="match status" value="1"/>
</dbReference>
<dbReference type="SMART" id="SM00398">
    <property type="entry name" value="HMG"/>
    <property type="match status" value="1"/>
</dbReference>